<feature type="chain" id="PRO_5024462966" evidence="1">
    <location>
        <begin position="20"/>
        <end position="403"/>
    </location>
</feature>
<organism evidence="2 3">
    <name type="scientific">Lichenicoccus roseus</name>
    <dbReference type="NCBI Taxonomy" id="2683649"/>
    <lineage>
        <taxon>Bacteria</taxon>
        <taxon>Pseudomonadati</taxon>
        <taxon>Pseudomonadota</taxon>
        <taxon>Alphaproteobacteria</taxon>
        <taxon>Acetobacterales</taxon>
        <taxon>Acetobacteraceae</taxon>
        <taxon>Lichenicoccus</taxon>
    </lineage>
</organism>
<accession>A0A5R9JBE2</accession>
<evidence type="ECO:0000256" key="1">
    <source>
        <dbReference type="SAM" id="SignalP"/>
    </source>
</evidence>
<dbReference type="OrthoDB" id="2479530at2"/>
<protein>
    <submittedName>
        <fullName evidence="2">Uncharacterized protein</fullName>
    </submittedName>
</protein>
<reference evidence="2 3" key="1">
    <citation type="submission" date="2019-05" db="EMBL/GenBank/DDBJ databases">
        <authorList>
            <person name="Pankratov T."/>
            <person name="Grouzdev D."/>
        </authorList>
    </citation>
    <scope>NUCLEOTIDE SEQUENCE [LARGE SCALE GENOMIC DNA]</scope>
    <source>
        <strain evidence="2 3">KEBCLARHB70R</strain>
    </source>
</reference>
<sequence length="403" mass="44007">MLACILGVAVACATGHARAQEVYVGTADQWPDLVAHPGQWQFVRDHADGLYVNFIMMKQQPALRLRQTGKLMRHRNAFLESDLRTPRPGDIASGASPQDDRDAIAGLQSAGFRVAYTSLNYGWDASRAALLGSYGRQRSDIRPDLVQIGPWTLGGDLATDPPGAHNAAYRDWIRNADGVSTDGPMGFWLDDRGHMRQASISMVRFAHRNRKRASVMLCPYGAGNSHYGPQQFLAVAQDAVREHEDADAVPDIWSVFEYATAIPAVPEQENGRATSTTTGVAYWLLKHLRDPDHSLSVSVAGGWRHTSRGVRTLDVELANNSRWIDFAPRLMVHAGRGAGLLIRPGADSPTVSGIVFTGTLRLLPGQSRGIRVVMRERARNAWLDLFPAAGGNGTPRRVPLPPG</sequence>
<gene>
    <name evidence="2" type="ORF">FE263_01060</name>
</gene>
<comment type="caution">
    <text evidence="2">The sequence shown here is derived from an EMBL/GenBank/DDBJ whole genome shotgun (WGS) entry which is preliminary data.</text>
</comment>
<dbReference type="EMBL" id="VCDI01000001">
    <property type="protein sequence ID" value="TLU73857.1"/>
    <property type="molecule type" value="Genomic_DNA"/>
</dbReference>
<dbReference type="Proteomes" id="UP000305654">
    <property type="component" value="Unassembled WGS sequence"/>
</dbReference>
<proteinExistence type="predicted"/>
<evidence type="ECO:0000313" key="3">
    <source>
        <dbReference type="Proteomes" id="UP000305654"/>
    </source>
</evidence>
<name>A0A5R9JBE2_9PROT</name>
<keyword evidence="3" id="KW-1185">Reference proteome</keyword>
<evidence type="ECO:0000313" key="2">
    <source>
        <dbReference type="EMBL" id="TLU73857.1"/>
    </source>
</evidence>
<dbReference type="RefSeq" id="WP_138324110.1">
    <property type="nucleotide sequence ID" value="NZ_VCDI01000001.1"/>
</dbReference>
<dbReference type="AlphaFoldDB" id="A0A5R9JBE2"/>
<keyword evidence="1" id="KW-0732">Signal</keyword>
<feature type="signal peptide" evidence="1">
    <location>
        <begin position="1"/>
        <end position="19"/>
    </location>
</feature>